<evidence type="ECO:0000313" key="2">
    <source>
        <dbReference type="EMBL" id="EJK61400.1"/>
    </source>
</evidence>
<comment type="caution">
    <text evidence="2">The sequence shown here is derived from an EMBL/GenBank/DDBJ whole genome shotgun (WGS) entry which is preliminary data.</text>
</comment>
<name>K0S7Y7_THAOC</name>
<proteinExistence type="inferred from homology"/>
<dbReference type="SMART" id="SM00671">
    <property type="entry name" value="SEL1"/>
    <property type="match status" value="2"/>
</dbReference>
<evidence type="ECO:0000313" key="3">
    <source>
        <dbReference type="Proteomes" id="UP000266841"/>
    </source>
</evidence>
<dbReference type="Pfam" id="PF08238">
    <property type="entry name" value="Sel1"/>
    <property type="match status" value="2"/>
</dbReference>
<dbReference type="eggNOG" id="ENOG502SDB9">
    <property type="taxonomic scope" value="Eukaryota"/>
</dbReference>
<dbReference type="AlphaFoldDB" id="K0S7Y7"/>
<keyword evidence="3" id="KW-1185">Reference proteome</keyword>
<dbReference type="Gene3D" id="1.25.40.10">
    <property type="entry name" value="Tetratricopeptide repeat domain"/>
    <property type="match status" value="1"/>
</dbReference>
<dbReference type="InterPro" id="IPR006597">
    <property type="entry name" value="Sel1-like"/>
</dbReference>
<dbReference type="PANTHER" id="PTHR11102">
    <property type="entry name" value="SEL-1-LIKE PROTEIN"/>
    <property type="match status" value="1"/>
</dbReference>
<protein>
    <submittedName>
        <fullName evidence="2">Uncharacterized protein</fullName>
    </submittedName>
</protein>
<dbReference type="InterPro" id="IPR050767">
    <property type="entry name" value="Sel1_AlgK"/>
</dbReference>
<dbReference type="InterPro" id="IPR011990">
    <property type="entry name" value="TPR-like_helical_dom_sf"/>
</dbReference>
<dbReference type="SUPFAM" id="SSF81901">
    <property type="entry name" value="HCP-like"/>
    <property type="match status" value="1"/>
</dbReference>
<sequence>MVQKRVQKKDADAIYFLGLKHYFGELGLTKDISRVIELFTQAAELGSVKAHHKLGLVYYTGNGVKEDKSRGIHHWQQAAMKGNVESRHILGAAEHDNGNHQLAVQHWMISAKIGEQDSLNCIKELFMEGHATKAQYTEALLGYRDAVEEMKSSQREEAERLGI</sequence>
<gene>
    <name evidence="2" type="ORF">THAOC_18124</name>
</gene>
<evidence type="ECO:0000256" key="1">
    <source>
        <dbReference type="ARBA" id="ARBA00038101"/>
    </source>
</evidence>
<organism evidence="2 3">
    <name type="scientific">Thalassiosira oceanica</name>
    <name type="common">Marine diatom</name>
    <dbReference type="NCBI Taxonomy" id="159749"/>
    <lineage>
        <taxon>Eukaryota</taxon>
        <taxon>Sar</taxon>
        <taxon>Stramenopiles</taxon>
        <taxon>Ochrophyta</taxon>
        <taxon>Bacillariophyta</taxon>
        <taxon>Coscinodiscophyceae</taxon>
        <taxon>Thalassiosirophycidae</taxon>
        <taxon>Thalassiosirales</taxon>
        <taxon>Thalassiosiraceae</taxon>
        <taxon>Thalassiosira</taxon>
    </lineage>
</organism>
<comment type="similarity">
    <text evidence="1">Belongs to the sel-1 family.</text>
</comment>
<reference evidence="2 3" key="1">
    <citation type="journal article" date="2012" name="Genome Biol.">
        <title>Genome and low-iron response of an oceanic diatom adapted to chronic iron limitation.</title>
        <authorList>
            <person name="Lommer M."/>
            <person name="Specht M."/>
            <person name="Roy A.S."/>
            <person name="Kraemer L."/>
            <person name="Andreson R."/>
            <person name="Gutowska M.A."/>
            <person name="Wolf J."/>
            <person name="Bergner S.V."/>
            <person name="Schilhabel M.B."/>
            <person name="Klostermeier U.C."/>
            <person name="Beiko R.G."/>
            <person name="Rosenstiel P."/>
            <person name="Hippler M."/>
            <person name="Laroche J."/>
        </authorList>
    </citation>
    <scope>NUCLEOTIDE SEQUENCE [LARGE SCALE GENOMIC DNA]</scope>
    <source>
        <strain evidence="2 3">CCMP1005</strain>
    </source>
</reference>
<dbReference type="PANTHER" id="PTHR11102:SF160">
    <property type="entry name" value="ERAD-ASSOCIATED E3 UBIQUITIN-PROTEIN LIGASE COMPONENT HRD3"/>
    <property type="match status" value="1"/>
</dbReference>
<dbReference type="OrthoDB" id="77593at2759"/>
<dbReference type="Proteomes" id="UP000266841">
    <property type="component" value="Unassembled WGS sequence"/>
</dbReference>
<accession>K0S7Y7</accession>
<dbReference type="EMBL" id="AGNL01020057">
    <property type="protein sequence ID" value="EJK61400.1"/>
    <property type="molecule type" value="Genomic_DNA"/>
</dbReference>